<dbReference type="InterPro" id="IPR051449">
    <property type="entry name" value="ABC-2_transporter_component"/>
</dbReference>
<feature type="transmembrane region" description="Helical" evidence="7">
    <location>
        <begin position="251"/>
        <end position="270"/>
    </location>
</feature>
<evidence type="ECO:0000313" key="11">
    <source>
        <dbReference type="Proteomes" id="UP000028839"/>
    </source>
</evidence>
<feature type="domain" description="DUF7088" evidence="9">
    <location>
        <begin position="437"/>
        <end position="511"/>
    </location>
</feature>
<dbReference type="EMBL" id="JPGN01000070">
    <property type="protein sequence ID" value="KFI18902.1"/>
    <property type="molecule type" value="Genomic_DNA"/>
</dbReference>
<dbReference type="PANTHER" id="PTHR30294:SF29">
    <property type="entry name" value="MULTIDRUG ABC TRANSPORTER PERMEASE YBHS-RELATED"/>
    <property type="match status" value="1"/>
</dbReference>
<keyword evidence="5 7" id="KW-0472">Membrane</keyword>
<accession>A0A0E2ZKS6</accession>
<protein>
    <submittedName>
        <fullName evidence="10">ABC transporter permease</fullName>
    </submittedName>
</protein>
<dbReference type="Pfam" id="PF12679">
    <property type="entry name" value="ABC2_membrane_2"/>
    <property type="match status" value="1"/>
</dbReference>
<organism evidence="10 11">
    <name type="scientific">Nitrosococcus oceani C-27</name>
    <dbReference type="NCBI Taxonomy" id="314279"/>
    <lineage>
        <taxon>Bacteria</taxon>
        <taxon>Pseudomonadati</taxon>
        <taxon>Pseudomonadota</taxon>
        <taxon>Gammaproteobacteria</taxon>
        <taxon>Chromatiales</taxon>
        <taxon>Chromatiaceae</taxon>
        <taxon>Nitrosococcus</taxon>
    </lineage>
</organism>
<feature type="transmembrane region" description="Helical" evidence="7">
    <location>
        <begin position="56"/>
        <end position="74"/>
    </location>
</feature>
<keyword evidence="3 7" id="KW-0812">Transmembrane</keyword>
<reference evidence="10 11" key="1">
    <citation type="submission" date="2014-07" db="EMBL/GenBank/DDBJ databases">
        <title>Comparative analysis of Nitrosococcus oceani genome inventories of strains from Pacific and Atlantic gyres.</title>
        <authorList>
            <person name="Lim C.K."/>
            <person name="Wang L."/>
            <person name="Sayavedra-Soto L.A."/>
            <person name="Klotz M.G."/>
        </authorList>
    </citation>
    <scope>NUCLEOTIDE SEQUENCE [LARGE SCALE GENOMIC DNA]</scope>
    <source>
        <strain evidence="10 11">C-27</strain>
    </source>
</reference>
<feature type="transmembrane region" description="Helical" evidence="7">
    <location>
        <begin position="133"/>
        <end position="154"/>
    </location>
</feature>
<dbReference type="GO" id="GO:0140359">
    <property type="term" value="F:ABC-type transporter activity"/>
    <property type="evidence" value="ECO:0007669"/>
    <property type="project" value="InterPro"/>
</dbReference>
<feature type="compositionally biased region" description="Basic and acidic residues" evidence="6">
    <location>
        <begin position="827"/>
        <end position="851"/>
    </location>
</feature>
<gene>
    <name evidence="10" type="ORF">IB75_11415</name>
</gene>
<feature type="transmembrane region" description="Helical" evidence="7">
    <location>
        <begin position="933"/>
        <end position="952"/>
    </location>
</feature>
<dbReference type="GO" id="GO:0005886">
    <property type="term" value="C:plasma membrane"/>
    <property type="evidence" value="ECO:0007669"/>
    <property type="project" value="UniProtKB-SubCell"/>
</dbReference>
<evidence type="ECO:0000256" key="1">
    <source>
        <dbReference type="ARBA" id="ARBA00004651"/>
    </source>
</evidence>
<keyword evidence="2" id="KW-1003">Cell membrane</keyword>
<feature type="region of interest" description="Disordered" evidence="6">
    <location>
        <begin position="821"/>
        <end position="851"/>
    </location>
</feature>
<proteinExistence type="predicted"/>
<feature type="transmembrane region" description="Helical" evidence="7">
    <location>
        <begin position="95"/>
        <end position="113"/>
    </location>
</feature>
<feature type="domain" description="DUF7088" evidence="9">
    <location>
        <begin position="282"/>
        <end position="385"/>
    </location>
</feature>
<comment type="subcellular location">
    <subcellularLocation>
        <location evidence="1">Cell membrane</location>
        <topology evidence="1">Multi-pass membrane protein</topology>
    </subcellularLocation>
</comment>
<evidence type="ECO:0000256" key="6">
    <source>
        <dbReference type="SAM" id="MobiDB-lite"/>
    </source>
</evidence>
<evidence type="ECO:0000256" key="7">
    <source>
        <dbReference type="SAM" id="Phobius"/>
    </source>
</evidence>
<evidence type="ECO:0000256" key="5">
    <source>
        <dbReference type="ARBA" id="ARBA00023136"/>
    </source>
</evidence>
<feature type="transmembrane region" description="Helical" evidence="7">
    <location>
        <begin position="12"/>
        <end position="36"/>
    </location>
</feature>
<keyword evidence="4 7" id="KW-1133">Transmembrane helix</keyword>
<evidence type="ECO:0000313" key="10">
    <source>
        <dbReference type="EMBL" id="KFI18902.1"/>
    </source>
</evidence>
<feature type="transmembrane region" description="Helical" evidence="7">
    <location>
        <begin position="161"/>
        <end position="178"/>
    </location>
</feature>
<feature type="transmembrane region" description="Helical" evidence="7">
    <location>
        <begin position="216"/>
        <end position="239"/>
    </location>
</feature>
<sequence>MGSILRIARKEFAGFFSSPTAFIFLGAFLAVILFVFFWVETFFARNIADVRPLFEWMPLLLIFLVAAITMRMWSEERRTGTLEFLLATPVKSYQFVLGKFLACLGLVAVALLLTLPLPLTVSFLGPLDWGPVLGGYVATLFLAAAYGAIGLFVSARSPNQIVSLILTTVVCGVFYLLGSEALTGLFGNRVSEFLQLLGSGSRFDSITRGVIDLRDLYYYLSLVGVFLTLNVFALEWLRWAGNPTNATHRRWGLITGLFAANFLAANLWLAPLGGVRADVTEGNVYSISEATRGYLTQLREPMLIRGYFSAQTHPLLAPLVPRLRDLLEEYAVAGEGRLRVEFIDPREHPELEREANEKYGIKPVPFQFASKYQSSVVNSYFDILIQYGDQHQVLDFQDLIEVKAQSQNDLSVDLGNPEYDLTQAIKKVLYAYQSAGNLFGNIPYPVRFKGYISGNEKLPEVLQTLRQDLDTVLDELQRESGGKLTVDIRDPDAEGGALAQQIESEFGFRPMAASLLDSNTFWFYMTLEGGERIIQVPLPEEFKKAGLERSLNAALKRFSQGFLKTVALHTPPATPSLPQFGMMGGGGKRFSLLRDTLAEEHNVITADLKDGQAPLDADLLLLAAPETLDEKQLFAVDQFLMRGGTVIMAMAPFKVDTQQALAAKPHSSGLKDWLAYQGLVFEEQMVLDPQNAAFPIPVERNIGGFVVQETQLVDYPYFVDIRSDGMPQDNGITAGLNQVTLTWASPITIDAQKNEKREVTPLLESSEQSWISDSLNIQPDFRAHGQLGFPVGENPGRQLLGVAVEGRFDSFFKNKPSPLMAAEEEPDAAKEESAADTQKDEAQSEEKPEPVITRVIERSPESARIILFGSNSFLSDEMLDLAAAGLGTRYLKPVELTENAIDWSLEDRGLLAIRGRAQFSRTLYPLEREAQVFWEYLNYGLALLGLLLVWLFRRRANRQAQQRYAEILSETR</sequence>
<evidence type="ECO:0000259" key="9">
    <source>
        <dbReference type="Pfam" id="PF23357"/>
    </source>
</evidence>
<dbReference type="InterPro" id="IPR019196">
    <property type="entry name" value="ABC_transp_unknown"/>
</dbReference>
<feature type="domain" description="ABC-type uncharacterised transport system" evidence="8">
    <location>
        <begin position="591"/>
        <end position="878"/>
    </location>
</feature>
<dbReference type="Pfam" id="PF23357">
    <property type="entry name" value="DUF7088"/>
    <property type="match status" value="2"/>
</dbReference>
<evidence type="ECO:0000259" key="8">
    <source>
        <dbReference type="Pfam" id="PF09822"/>
    </source>
</evidence>
<evidence type="ECO:0000256" key="2">
    <source>
        <dbReference type="ARBA" id="ARBA00022475"/>
    </source>
</evidence>
<dbReference type="PANTHER" id="PTHR30294">
    <property type="entry name" value="MEMBRANE COMPONENT OF ABC TRANSPORTER YHHJ-RELATED"/>
    <property type="match status" value="1"/>
</dbReference>
<name>A0A0E2ZKS6_9GAMM</name>
<evidence type="ECO:0000256" key="3">
    <source>
        <dbReference type="ARBA" id="ARBA00022692"/>
    </source>
</evidence>
<dbReference type="Pfam" id="PF09822">
    <property type="entry name" value="ABC_transp_aux"/>
    <property type="match status" value="1"/>
</dbReference>
<dbReference type="HOGENOM" id="CLU_305184_0_0_6"/>
<dbReference type="AlphaFoldDB" id="A0A0E2ZKS6"/>
<dbReference type="InterPro" id="IPR055396">
    <property type="entry name" value="DUF7088"/>
</dbReference>
<comment type="caution">
    <text evidence="10">The sequence shown here is derived from an EMBL/GenBank/DDBJ whole genome shotgun (WGS) entry which is preliminary data.</text>
</comment>
<evidence type="ECO:0000256" key="4">
    <source>
        <dbReference type="ARBA" id="ARBA00022989"/>
    </source>
</evidence>
<dbReference type="OrthoDB" id="9794512at2"/>
<dbReference type="Proteomes" id="UP000028839">
    <property type="component" value="Unassembled WGS sequence"/>
</dbReference>